<dbReference type="InterPro" id="IPR015947">
    <property type="entry name" value="PUA-like_sf"/>
</dbReference>
<dbReference type="InterPro" id="IPR003105">
    <property type="entry name" value="SRA_YDG"/>
</dbReference>
<accession>A0A0D0BF19</accession>
<dbReference type="OrthoDB" id="2270193at2759"/>
<dbReference type="PANTHER" id="PTHR14140:SF27">
    <property type="entry name" value="OS04G0289800 PROTEIN"/>
    <property type="match status" value="1"/>
</dbReference>
<keyword evidence="1 2" id="KW-0539">Nucleus</keyword>
<organism evidence="4 5">
    <name type="scientific">Collybiopsis luxurians FD-317 M1</name>
    <dbReference type="NCBI Taxonomy" id="944289"/>
    <lineage>
        <taxon>Eukaryota</taxon>
        <taxon>Fungi</taxon>
        <taxon>Dikarya</taxon>
        <taxon>Basidiomycota</taxon>
        <taxon>Agaricomycotina</taxon>
        <taxon>Agaricomycetes</taxon>
        <taxon>Agaricomycetidae</taxon>
        <taxon>Agaricales</taxon>
        <taxon>Marasmiineae</taxon>
        <taxon>Omphalotaceae</taxon>
        <taxon>Collybiopsis</taxon>
        <taxon>Collybiopsis luxurians</taxon>
    </lineage>
</organism>
<dbReference type="Gene3D" id="2.30.280.10">
    <property type="entry name" value="SRA-YDG"/>
    <property type="match status" value="1"/>
</dbReference>
<evidence type="ECO:0000256" key="1">
    <source>
        <dbReference type="ARBA" id="ARBA00023242"/>
    </source>
</evidence>
<dbReference type="AlphaFoldDB" id="A0A0D0BF19"/>
<proteinExistence type="predicted"/>
<evidence type="ECO:0000259" key="3">
    <source>
        <dbReference type="PROSITE" id="PS51015"/>
    </source>
</evidence>
<evidence type="ECO:0000256" key="2">
    <source>
        <dbReference type="PROSITE-ProRule" id="PRU00358"/>
    </source>
</evidence>
<dbReference type="InterPro" id="IPR036987">
    <property type="entry name" value="SRA-YDG_sf"/>
</dbReference>
<dbReference type="Pfam" id="PF02182">
    <property type="entry name" value="SAD_SRA"/>
    <property type="match status" value="1"/>
</dbReference>
<name>A0A0D0BF19_9AGAR</name>
<protein>
    <recommendedName>
        <fullName evidence="3">YDG domain-containing protein</fullName>
    </recommendedName>
</protein>
<evidence type="ECO:0000313" key="5">
    <source>
        <dbReference type="Proteomes" id="UP000053593"/>
    </source>
</evidence>
<gene>
    <name evidence="4" type="ORF">GYMLUDRAFT_72625</name>
</gene>
<feature type="domain" description="YDG" evidence="3">
    <location>
        <begin position="1"/>
        <end position="61"/>
    </location>
</feature>
<sequence length="61" mass="6708">MLMLIYRLHGPTQAGIHGHAVHGVYSVVLSGGYEDDVDEGDKFSYTGEGIDYLDACFEPNF</sequence>
<dbReference type="GO" id="GO:0005634">
    <property type="term" value="C:nucleus"/>
    <property type="evidence" value="ECO:0007669"/>
    <property type="project" value="UniProtKB-SubCell"/>
</dbReference>
<dbReference type="SUPFAM" id="SSF88697">
    <property type="entry name" value="PUA domain-like"/>
    <property type="match status" value="1"/>
</dbReference>
<dbReference type="EMBL" id="KN834767">
    <property type="protein sequence ID" value="KIK62390.1"/>
    <property type="molecule type" value="Genomic_DNA"/>
</dbReference>
<dbReference type="GO" id="GO:0061630">
    <property type="term" value="F:ubiquitin protein ligase activity"/>
    <property type="evidence" value="ECO:0007669"/>
    <property type="project" value="TreeGrafter"/>
</dbReference>
<reference evidence="4 5" key="1">
    <citation type="submission" date="2014-04" db="EMBL/GenBank/DDBJ databases">
        <title>Evolutionary Origins and Diversification of the Mycorrhizal Mutualists.</title>
        <authorList>
            <consortium name="DOE Joint Genome Institute"/>
            <consortium name="Mycorrhizal Genomics Consortium"/>
            <person name="Kohler A."/>
            <person name="Kuo A."/>
            <person name="Nagy L.G."/>
            <person name="Floudas D."/>
            <person name="Copeland A."/>
            <person name="Barry K.W."/>
            <person name="Cichocki N."/>
            <person name="Veneault-Fourrey C."/>
            <person name="LaButti K."/>
            <person name="Lindquist E.A."/>
            <person name="Lipzen A."/>
            <person name="Lundell T."/>
            <person name="Morin E."/>
            <person name="Murat C."/>
            <person name="Riley R."/>
            <person name="Ohm R."/>
            <person name="Sun H."/>
            <person name="Tunlid A."/>
            <person name="Henrissat B."/>
            <person name="Grigoriev I.V."/>
            <person name="Hibbett D.S."/>
            <person name="Martin F."/>
        </authorList>
    </citation>
    <scope>NUCLEOTIDE SEQUENCE [LARGE SCALE GENOMIC DNA]</scope>
    <source>
        <strain evidence="4 5">FD-317 M1</strain>
    </source>
</reference>
<dbReference type="HOGENOM" id="CLU_2922819_0_0_1"/>
<dbReference type="PROSITE" id="PS51015">
    <property type="entry name" value="YDG"/>
    <property type="match status" value="1"/>
</dbReference>
<keyword evidence="5" id="KW-1185">Reference proteome</keyword>
<dbReference type="GO" id="GO:0016567">
    <property type="term" value="P:protein ubiquitination"/>
    <property type="evidence" value="ECO:0007669"/>
    <property type="project" value="TreeGrafter"/>
</dbReference>
<comment type="subcellular location">
    <subcellularLocation>
        <location evidence="2">Nucleus</location>
    </subcellularLocation>
</comment>
<dbReference type="PANTHER" id="PTHR14140">
    <property type="entry name" value="E3 UBIQUITIN-PROTEIN LIGASE UHRF-RELATED"/>
    <property type="match status" value="1"/>
</dbReference>
<dbReference type="Proteomes" id="UP000053593">
    <property type="component" value="Unassembled WGS sequence"/>
</dbReference>
<dbReference type="InterPro" id="IPR045134">
    <property type="entry name" value="UHRF1/2-like"/>
</dbReference>
<evidence type="ECO:0000313" key="4">
    <source>
        <dbReference type="EMBL" id="KIK62390.1"/>
    </source>
</evidence>
<dbReference type="GO" id="GO:0044027">
    <property type="term" value="P:negative regulation of gene expression via chromosomal CpG island methylation"/>
    <property type="evidence" value="ECO:0007669"/>
    <property type="project" value="TreeGrafter"/>
</dbReference>